<dbReference type="Pfam" id="PF12340">
    <property type="entry name" value="DUF3638"/>
    <property type="match status" value="1"/>
</dbReference>
<evidence type="ECO:0000259" key="9">
    <source>
        <dbReference type="Pfam" id="PF12340"/>
    </source>
</evidence>
<proteinExistence type="predicted"/>
<feature type="compositionally biased region" description="Acidic residues" evidence="8">
    <location>
        <begin position="3105"/>
        <end position="3141"/>
    </location>
</feature>
<evidence type="ECO:0000256" key="5">
    <source>
        <dbReference type="ARBA" id="ARBA00022801"/>
    </source>
</evidence>
<dbReference type="EMBL" id="QLNT01000023">
    <property type="protein sequence ID" value="KAF3060564.1"/>
    <property type="molecule type" value="Genomic_DNA"/>
</dbReference>
<evidence type="ECO:0000256" key="4">
    <source>
        <dbReference type="ARBA" id="ARBA00022786"/>
    </source>
</evidence>
<dbReference type="Pfam" id="PF12359">
    <property type="entry name" value="DUF3645"/>
    <property type="match status" value="1"/>
</dbReference>
<keyword evidence="4" id="KW-0833">Ubl conjugation pathway</keyword>
<protein>
    <recommendedName>
        <fullName evidence="2">ubiquitinyl hydrolase 1</fullName>
        <ecNumber evidence="2">3.4.19.12</ecNumber>
    </recommendedName>
</protein>
<feature type="domain" description="DUF3638" evidence="9">
    <location>
        <begin position="2026"/>
        <end position="2250"/>
    </location>
</feature>
<feature type="domain" description="DUF6606" evidence="11">
    <location>
        <begin position="7"/>
        <end position="279"/>
    </location>
</feature>
<keyword evidence="6" id="KW-0788">Thiol protease</keyword>
<comment type="catalytic activity">
    <reaction evidence="1">
        <text>Thiol-dependent hydrolysis of ester, thioester, amide, peptide and isopeptide bonds formed by the C-terminal Gly of ubiquitin (a 76-residue protein attached to proteins as an intracellular targeting signal).</text>
        <dbReference type="EC" id="3.4.19.12"/>
    </reaction>
</comment>
<evidence type="ECO:0000313" key="12">
    <source>
        <dbReference type="EMBL" id="KAF3060564.1"/>
    </source>
</evidence>
<feature type="compositionally biased region" description="Acidic residues" evidence="8">
    <location>
        <begin position="3068"/>
        <end position="3086"/>
    </location>
</feature>
<evidence type="ECO:0000313" key="13">
    <source>
        <dbReference type="Proteomes" id="UP000801864"/>
    </source>
</evidence>
<keyword evidence="7" id="KW-0175">Coiled coil</keyword>
<dbReference type="InterPro" id="IPR051346">
    <property type="entry name" value="OTU_Deubiquitinase"/>
</dbReference>
<evidence type="ECO:0000256" key="3">
    <source>
        <dbReference type="ARBA" id="ARBA00022670"/>
    </source>
</evidence>
<dbReference type="Pfam" id="PF20255">
    <property type="entry name" value="DUF6606"/>
    <property type="match status" value="1"/>
</dbReference>
<feature type="domain" description="DUF3645" evidence="10">
    <location>
        <begin position="2369"/>
        <end position="2401"/>
    </location>
</feature>
<dbReference type="InterPro" id="IPR046541">
    <property type="entry name" value="DUF6606"/>
</dbReference>
<gene>
    <name evidence="12" type="ORF">CFAM422_011134</name>
</gene>
<comment type="caution">
    <text evidence="12">The sequence shown here is derived from an EMBL/GenBank/DDBJ whole genome shotgun (WGS) entry which is preliminary data.</text>
</comment>
<keyword evidence="3" id="KW-0645">Protease</keyword>
<evidence type="ECO:0000256" key="6">
    <source>
        <dbReference type="ARBA" id="ARBA00022807"/>
    </source>
</evidence>
<dbReference type="PANTHER" id="PTHR13367">
    <property type="entry name" value="UBIQUITIN THIOESTERASE"/>
    <property type="match status" value="1"/>
</dbReference>
<evidence type="ECO:0000256" key="7">
    <source>
        <dbReference type="SAM" id="Coils"/>
    </source>
</evidence>
<feature type="region of interest" description="Disordered" evidence="8">
    <location>
        <begin position="395"/>
        <end position="416"/>
    </location>
</feature>
<dbReference type="SUPFAM" id="SSF52540">
    <property type="entry name" value="P-loop containing nucleoside triphosphate hydrolases"/>
    <property type="match status" value="1"/>
</dbReference>
<feature type="coiled-coil region" evidence="7">
    <location>
        <begin position="309"/>
        <end position="336"/>
    </location>
</feature>
<sequence length="3141" mass="359668">MTLLKSIIDHAVLPPKLPGEREDNYQEISDEILKRLVRACEAAKSLASPPFADAFQSLSESLQAAMNLNRGQLERETLIKHFSQLQPNTVLICYVVEQNAAVLIRRENDQNNHQSVVIECFEASPTTEHVLAADNALEWDFPGRAVRLSLSDFNDENLQKNLSIFLDRASMESIHGLQAKAHKANVSISESRDTSNPGLISEMLMVLLEAIGEFAHVTKLKKRVRDDVNFDTGLLPWRRLPFWLILRVAAQRYLHLSLGGSGRACYKLLMGIFFSQLLQDSTNELVSLNKTDELKKNLRLDPSMIITLRTKLCRRMVKLEQEKANLTTDREYFERTFSRVAPKIRISIEVSNDRVEKLWSDFKRRTIRKVETLRQRASEKSLQLSLTKSGSYLKERLKSHKSPTTSSKDGPLDLPKSLEKPVQEIQNFTSKIFQLAHMERKFELDISTKGSTIEGAQARFAKTVNGIRKVFLTVGETYDGDPILQSVKILTIFELWMGMDECSLMFWPLLGDYKPIFVPELLDALQLPTLPAMKRLLVVQRYLANRHAKAQHGHIFSNLGSQVFANRYVKQTKEMRELKESILASSDANRIARTQEWETKTAKYEEHTVEMELSICSCIHYENSRSDSHGCKKHFHERSRKRITVQNHEDFLPNDEARSHMIVFELGIPLHLSIYRDETWKIFRDLAHPARLPFQSPSTTLRECPHLQDFMAPHEGRISFASKKKCFIQTHYKFSTGLVPLEKIMLPFAADFQPYDQEAKIWVQDLFKTPPTLHHLCGVHVPVGLSSTVLRPQVHPAMNFDGPSSYEIQANITKCPPNMSVAEFSAYQKLLAGKSRRWLNILVELGSSNLNFSSEDTTLLLSQLAVQAGPCVQEGSDDLRDVHSVFKEREFVQQLKNQIQIRLDSIYTNWRETNCMELLINLSLRAFSLSTDDEMRSQFIQLLISAREATLTWITSSQEESRRTTNKKDSDWIATYGLKASLLCRRTFEINLSSQTDLSAMDLATWIRASIALQENPVMRAPDISDPIRSNMIHDAKMAFSISSMVQAAVNTHPQVIEEVISIVWKSITTNAVQSTSSWSFLPPPRSNWIQYIVPGDHEHLRSQQVLHLHILEGHFLVNGKRRGNLPHSFGNDPSVKLLFGDCNLRVYASALLGMEYTLVDQFERQLVHLGMRNSRAVIRTEGKNGLFEFVPREIFESSGTWDFDLPLSLLNACTHWLNLNTGILEVRRHPSTWNRRPRDWRIDVNKRRATRGEKVSLVDPRSSEFRQIARTFEHFEVPRKLTVFQSCSQRGKLSVELRHLDLEFHVNSSGLLFCKQLRANIDIDQDAGTWYGLASKIALRDAADKSRRSIIIPNGKLSRRIHLDYTGIHVSTSFQASDGYLRFDIDQTLGRLSSQPEPLLLYRMALCHAVTSFCLPDPLTGVTGTEEAVRILQSGAAQPWSPSSFLDLEDFAFLLPQREYYPRDLKRLQRVAWNSHLTTTIQSDQFEGLIREIERQAGNLAEFSPITNDQEKYVTEETPQLRLRAQRRRLLYERTTEDTANLSQSYPIYRSRDRQATPRASRVHKVADMIHSRSLHINMNRSVKEILDKWHHIGGFDKDHTLLDTASLRCHIESDIREIWGSLIKLCCSENDQLSLTFRLCLLVFNGVYNLDIVLSLGAFCYIKELQDLAQPTHSGYEHFRDREPPSVETVQKLISKSFLRPPATTYDDNQRRKEQAEYKKMCEDQGITFARLILGQWPELPVALSAGDISIINVSSALKAIRPEWDRRKQNMQLAAYVDQVDAILGRYRTKHRGAEFPRWPATWRNNLFFSLSCFKHRNIVPSISQDLVTKAGPELIYFNSYFSTRMMDFEAQSNRSRETPAALSENFTELHQILDSFSQSPNALRQTYGSDLLRSLASLQSINQTTSAIPTQYLPEAEEVTNAIETLQEIIDAYRESIRDAFWSDDARLTWLTLGDMLPCRTQIEILRLLQTQANHQFGSGMKEALIRYGCAIAEIQRLRRLRTAILLEDHRAITEELHNVGHENWDPVEESPDWLLLEIDSNILIRTDQIDVTRAIIKPVSGQNSVLQMNMGRGKTSCIMPMAAAILADGHNVCRLIVPKSLITQTANMIHSRLGGLVGRKVYHIPFSRQTPTTDNMLQLYEQLHVDIQKSRGLILTSHEHVLSFRLSGLLRLADDKLKAAKMMINFQRWLDTHCRDILDECDFTLSPKTQLNYPSGSEKTFDGHPFRWQVAEGILSMVSGYIPRLQASFHGSIERLAGFGRYPAVQFLRSDVEDELHRLIVDDVAGGKSPILHIEHNLHEDTRMAIKRVLSDKSFDAKAFEKATSCFPNPDSTAKILLVVRGLITRKILVLCLSKRWNVQYGLHPNRPPLAVPFAAKGVPSELSEYGHPDVTILLTCLSFYSAGLSYEQFLQGLKSVLTSEDAESEYEKWASESTLPPYLQHCTLINLDDESQMRLLWNLLRRTQAATNYYMNKFVFPSHARQFTIKLQASAWDIPRDSGEKTACAARTTGFSGTNDNKYLLPMNIKQEDLPGLMQTNAEVLSYLLQPRNRRYSVLIDRNLRRLSEHDVLKKMHDKNIRILIDAGAYIIEMGNRELAQLWLRVDGQAQAAVYFRSDNRAWVSFRDPAKQDMPLLATRLANNLENCLVYFDEAHTRGTILCKAMHMSIKDICHNRLPITPNIESSHVIFWLLEQTCRANEDLQPLFQAQGFDFCRRSNAVLQYPKFLTSEFCKYDFLEMQHRQEHMTLMQMYGDTPTSVSKQHLGSMCSSRLQEFTNKLSKYDNTVIWKADAFSEIEQERELETQLETEREVQKPVHYEALNYPGLSAAILDFFKTGNLNTSSEEIFHAFGYIEATEVGRKHDIRDTKSKLFVSKEFSRTIVLSERNYHVGDCFLRPVEWILWSPSTETALVIIPEEAEHLIPKLRRAGDETKIHLIAYAAPIARAMISFNQLRYYSLPLIPPNATLPAWLKIELGILSGRLYTNYEEWKLMDDYVRGPGRSISINPMFLHEWLAVRCRAHDILQTPMGYICQGRTATETHPFFAQPAIVVTPTLPAVQIEDAVEEAEDETWEEEDSDDEDGSLYVDEAKDGSVEKRDSAEEGDSDEEDDSDEEGGSNEKDDGDDEYWTEDEQMNNW</sequence>
<organism evidence="12 13">
    <name type="scientific">Trichoderma lentiforme</name>
    <dbReference type="NCBI Taxonomy" id="1567552"/>
    <lineage>
        <taxon>Eukaryota</taxon>
        <taxon>Fungi</taxon>
        <taxon>Dikarya</taxon>
        <taxon>Ascomycota</taxon>
        <taxon>Pezizomycotina</taxon>
        <taxon>Sordariomycetes</taxon>
        <taxon>Hypocreomycetidae</taxon>
        <taxon>Hypocreales</taxon>
        <taxon>Hypocreaceae</taxon>
        <taxon>Trichoderma</taxon>
    </lineage>
</organism>
<dbReference type="EC" id="3.4.19.12" evidence="2"/>
<dbReference type="InterPro" id="IPR022099">
    <property type="entry name" value="DUF3638"/>
</dbReference>
<reference evidence="12 13" key="1">
    <citation type="submission" date="2018-06" db="EMBL/GenBank/DDBJ databases">
        <title>Genome analysis of cellulolytic fungus Trichoderma lentiforme CFAM-422.</title>
        <authorList>
            <person name="Steindorff A.S."/>
            <person name="Formighieri E.F."/>
            <person name="Midorikawa G.E.O."/>
            <person name="Tamietti M.S."/>
            <person name="Ramos E.Z."/>
            <person name="Silva A.S."/>
            <person name="Bon E.P.S."/>
            <person name="Mendes T.D."/>
            <person name="Damaso M.C.T."/>
            <person name="Favaro L.C.L."/>
        </authorList>
    </citation>
    <scope>NUCLEOTIDE SEQUENCE [LARGE SCALE GENOMIC DNA]</scope>
    <source>
        <strain evidence="12 13">CFAM-422</strain>
    </source>
</reference>
<dbReference type="Proteomes" id="UP000801864">
    <property type="component" value="Unassembled WGS sequence"/>
</dbReference>
<dbReference type="PANTHER" id="PTHR13367:SF33">
    <property type="entry name" value="P-LOOP CONTAINING NUCLEOSIDE TRIPHOSPHATE HYDROLASE PROTEIN"/>
    <property type="match status" value="1"/>
</dbReference>
<keyword evidence="13" id="KW-1185">Reference proteome</keyword>
<name>A0A9P4X6D0_9HYPO</name>
<feature type="compositionally biased region" description="Basic and acidic residues" evidence="8">
    <location>
        <begin position="3091"/>
        <end position="3104"/>
    </location>
</feature>
<evidence type="ECO:0000256" key="8">
    <source>
        <dbReference type="SAM" id="MobiDB-lite"/>
    </source>
</evidence>
<evidence type="ECO:0000256" key="2">
    <source>
        <dbReference type="ARBA" id="ARBA00012759"/>
    </source>
</evidence>
<accession>A0A9P4X6D0</accession>
<dbReference type="Gene3D" id="3.40.50.300">
    <property type="entry name" value="P-loop containing nucleotide triphosphate hydrolases"/>
    <property type="match status" value="1"/>
</dbReference>
<feature type="region of interest" description="Disordered" evidence="8">
    <location>
        <begin position="3068"/>
        <end position="3141"/>
    </location>
</feature>
<evidence type="ECO:0000256" key="1">
    <source>
        <dbReference type="ARBA" id="ARBA00000707"/>
    </source>
</evidence>
<evidence type="ECO:0000259" key="11">
    <source>
        <dbReference type="Pfam" id="PF20255"/>
    </source>
</evidence>
<evidence type="ECO:0000259" key="10">
    <source>
        <dbReference type="Pfam" id="PF12359"/>
    </source>
</evidence>
<dbReference type="InterPro" id="IPR022105">
    <property type="entry name" value="DUF3645"/>
</dbReference>
<dbReference type="GO" id="GO:0004843">
    <property type="term" value="F:cysteine-type deubiquitinase activity"/>
    <property type="evidence" value="ECO:0007669"/>
    <property type="project" value="UniProtKB-EC"/>
</dbReference>
<dbReference type="GO" id="GO:0006508">
    <property type="term" value="P:proteolysis"/>
    <property type="evidence" value="ECO:0007669"/>
    <property type="project" value="UniProtKB-KW"/>
</dbReference>
<dbReference type="InterPro" id="IPR027417">
    <property type="entry name" value="P-loop_NTPase"/>
</dbReference>
<keyword evidence="5" id="KW-0378">Hydrolase</keyword>